<evidence type="ECO:0000256" key="1">
    <source>
        <dbReference type="SAM" id="MobiDB-lite"/>
    </source>
</evidence>
<feature type="region of interest" description="Disordered" evidence="1">
    <location>
        <begin position="80"/>
        <end position="137"/>
    </location>
</feature>
<organism evidence="3 4">
    <name type="scientific">Haematobacter genomosp. 1</name>
    <dbReference type="NCBI Taxonomy" id="366618"/>
    <lineage>
        <taxon>Bacteria</taxon>
        <taxon>Pseudomonadati</taxon>
        <taxon>Pseudomonadota</taxon>
        <taxon>Alphaproteobacteria</taxon>
        <taxon>Rhodobacterales</taxon>
        <taxon>Paracoccaceae</taxon>
        <taxon>Haematobacter</taxon>
    </lineage>
</organism>
<dbReference type="Pfam" id="PF11306">
    <property type="entry name" value="DUF3108"/>
    <property type="match status" value="1"/>
</dbReference>
<reference evidence="3 4" key="1">
    <citation type="submission" date="2016-12" db="EMBL/GenBank/DDBJ databases">
        <title>Comparison of Traditional DNA-DNA Hybridization with In Silico Genomic Analysis.</title>
        <authorList>
            <person name="Nicholson A.C."/>
            <person name="Humrighouse B.W."/>
            <person name="Graziano J."/>
            <person name="Lasker B."/>
            <person name="Whitney A.M."/>
            <person name="Mcquiston J.R."/>
        </authorList>
    </citation>
    <scope>NUCLEOTIDE SEQUENCE [LARGE SCALE GENOMIC DNA]</scope>
    <source>
        <strain evidence="3 4">H2240</strain>
    </source>
</reference>
<evidence type="ECO:0000313" key="4">
    <source>
        <dbReference type="Proteomes" id="UP000196878"/>
    </source>
</evidence>
<keyword evidence="2" id="KW-0732">Signal</keyword>
<feature type="signal peptide" evidence="2">
    <location>
        <begin position="1"/>
        <end position="24"/>
    </location>
</feature>
<comment type="caution">
    <text evidence="3">The sequence shown here is derived from an EMBL/GenBank/DDBJ whole genome shotgun (WGS) entry which is preliminary data.</text>
</comment>
<sequence length="242" mass="26335">MPLPVRTALAAALLMTLPLAPAMAQQVSSTFDLRIRGIPAATLSMTGQETAGSYSVAGRLQSAGLVGLFRTMRYDAQVQGARNGGRYTPSRYTEDADTGKRKSRSVMRYQGGTPQVVEYDPPERDRRGNSVDPATQGGTIDPLTAIWIGLRPTPAAEVCKYDGFMFDGKRRSRVTLSNPRAEGDAILCTGRYERVAGFSDREMAEKTVFNFTMTYTPAGQGIMQVSQISMDTLYGAAVLTRR</sequence>
<dbReference type="EMBL" id="NIPW01000010">
    <property type="protein sequence ID" value="OWJ78838.1"/>
    <property type="molecule type" value="Genomic_DNA"/>
</dbReference>
<protein>
    <recommendedName>
        <fullName evidence="5">DUF3108 domain-containing protein</fullName>
    </recommendedName>
</protein>
<proteinExistence type="predicted"/>
<evidence type="ECO:0000313" key="3">
    <source>
        <dbReference type="EMBL" id="OWJ78838.1"/>
    </source>
</evidence>
<dbReference type="Proteomes" id="UP000196878">
    <property type="component" value="Unassembled WGS sequence"/>
</dbReference>
<dbReference type="RefSeq" id="WP_088214830.1">
    <property type="nucleotide sequence ID" value="NZ_NIPW01000010.1"/>
</dbReference>
<dbReference type="OrthoDB" id="7844015at2"/>
<keyword evidence="4" id="KW-1185">Reference proteome</keyword>
<gene>
    <name evidence="3" type="ORF">CDV49_06950</name>
</gene>
<evidence type="ECO:0008006" key="5">
    <source>
        <dbReference type="Google" id="ProtNLM"/>
    </source>
</evidence>
<name>A0A212ACX9_9RHOB</name>
<evidence type="ECO:0000256" key="2">
    <source>
        <dbReference type="SAM" id="SignalP"/>
    </source>
</evidence>
<accession>A0A212ACX9</accession>
<dbReference type="AlphaFoldDB" id="A0A212ACX9"/>
<dbReference type="InterPro" id="IPR021457">
    <property type="entry name" value="DUF3108"/>
</dbReference>
<feature type="chain" id="PRO_5012239469" description="DUF3108 domain-containing protein" evidence="2">
    <location>
        <begin position="25"/>
        <end position="242"/>
    </location>
</feature>